<proteinExistence type="predicted"/>
<reference evidence="1 2" key="1">
    <citation type="journal article" date="2015" name="Stand. Genomic Sci.">
        <title>Genomic Encyclopedia of Bacterial and Archaeal Type Strains, Phase III: the genomes of soil and plant-associated and newly described type strains.</title>
        <authorList>
            <person name="Whitman W.B."/>
            <person name="Woyke T."/>
            <person name="Klenk H.P."/>
            <person name="Zhou Y."/>
            <person name="Lilburn T.G."/>
            <person name="Beck B.J."/>
            <person name="De Vos P."/>
            <person name="Vandamme P."/>
            <person name="Eisen J.A."/>
            <person name="Garrity G."/>
            <person name="Hugenholtz P."/>
            <person name="Kyrpides N.C."/>
        </authorList>
    </citation>
    <scope>NUCLEOTIDE SEQUENCE [LARGE SCALE GENOMIC DNA]</scope>
    <source>
        <strain evidence="1 2">CGMCC 1.5364</strain>
    </source>
</reference>
<name>A0A562P2L1_9RHOB</name>
<dbReference type="OrthoDB" id="8265479at2"/>
<accession>A0A562P2L1</accession>
<dbReference type="RefSeq" id="WP_145395993.1">
    <property type="nucleotide sequence ID" value="NZ_VLKU01000001.1"/>
</dbReference>
<evidence type="ECO:0000313" key="2">
    <source>
        <dbReference type="Proteomes" id="UP000316225"/>
    </source>
</evidence>
<gene>
    <name evidence="1" type="ORF">IQ24_00364</name>
</gene>
<sequence>MAYTTLVNFFDKLKIADFSMYPDASLITSQTGGGDILTAENGPRLWKGRITLAPMSHANARIQSNLVNTMMNAGAKFEVIDKKNQYPLEDPKGTLTQGYVPKVSGSTSGSTFVLTAARPGYVLNPGDRFAYRINGKRYYNEVTNRQIATINGGFVALPVMCPIRGPGTPLNNATVIFQRPSIVAQIIPGSVSQFVFNPSHAEGMSFDFIQVIKE</sequence>
<organism evidence="1 2">
    <name type="scientific">Paracoccus sulfuroxidans</name>
    <dbReference type="NCBI Taxonomy" id="384678"/>
    <lineage>
        <taxon>Bacteria</taxon>
        <taxon>Pseudomonadati</taxon>
        <taxon>Pseudomonadota</taxon>
        <taxon>Alphaproteobacteria</taxon>
        <taxon>Rhodobacterales</taxon>
        <taxon>Paracoccaceae</taxon>
        <taxon>Paracoccus</taxon>
    </lineage>
</organism>
<comment type="caution">
    <text evidence="1">The sequence shown here is derived from an EMBL/GenBank/DDBJ whole genome shotgun (WGS) entry which is preliminary data.</text>
</comment>
<keyword evidence="2" id="KW-1185">Reference proteome</keyword>
<dbReference type="EMBL" id="VLKU01000001">
    <property type="protein sequence ID" value="TWI38226.1"/>
    <property type="molecule type" value="Genomic_DNA"/>
</dbReference>
<evidence type="ECO:0000313" key="1">
    <source>
        <dbReference type="EMBL" id="TWI38226.1"/>
    </source>
</evidence>
<protein>
    <submittedName>
        <fullName evidence="1">Uncharacterized protein</fullName>
    </submittedName>
</protein>
<dbReference type="AlphaFoldDB" id="A0A562P2L1"/>
<dbReference type="Proteomes" id="UP000316225">
    <property type="component" value="Unassembled WGS sequence"/>
</dbReference>